<evidence type="ECO:0000256" key="9">
    <source>
        <dbReference type="SAM" id="Coils"/>
    </source>
</evidence>
<evidence type="ECO:0000256" key="6">
    <source>
        <dbReference type="ARBA" id="ARBA00022989"/>
    </source>
</evidence>
<evidence type="ECO:0008006" key="12">
    <source>
        <dbReference type="Google" id="ProtNLM"/>
    </source>
</evidence>
<dbReference type="PANTHER" id="PTHR42982">
    <property type="entry name" value="SEC-INDEPENDENT PROTEIN TRANSLOCASE PROTEIN TATA"/>
    <property type="match status" value="1"/>
</dbReference>
<evidence type="ECO:0000256" key="8">
    <source>
        <dbReference type="ARBA" id="ARBA00023136"/>
    </source>
</evidence>
<keyword evidence="9" id="KW-0175">Coiled coil</keyword>
<evidence type="ECO:0000313" key="11">
    <source>
        <dbReference type="EMBL" id="SUZ47280.1"/>
    </source>
</evidence>
<dbReference type="GO" id="GO:0043953">
    <property type="term" value="P:protein transport by the Tat complex"/>
    <property type="evidence" value="ECO:0007669"/>
    <property type="project" value="InterPro"/>
</dbReference>
<evidence type="ECO:0000256" key="5">
    <source>
        <dbReference type="ARBA" id="ARBA00022927"/>
    </source>
</evidence>
<dbReference type="PANTHER" id="PTHR42982:SF1">
    <property type="entry name" value="SEC-INDEPENDENT PROTEIN TRANSLOCASE PROTEIN TATA"/>
    <property type="match status" value="1"/>
</dbReference>
<evidence type="ECO:0000256" key="7">
    <source>
        <dbReference type="ARBA" id="ARBA00023010"/>
    </source>
</evidence>
<name>A0A381MY65_9ZZZZ</name>
<sequence length="77" mass="8236">MSGQELVFAAMPGGWEMVVIALVILLLFGAKKLPELARGLGQGIKEFKGAVNGAKDELKEAQDAMESEENAEDKETS</sequence>
<keyword evidence="7" id="KW-0811">Translocation</keyword>
<keyword evidence="6 10" id="KW-1133">Transmembrane helix</keyword>
<comment type="subcellular location">
    <subcellularLocation>
        <location evidence="1">Cell membrane</location>
        <topology evidence="1">Single-pass membrane protein</topology>
    </subcellularLocation>
</comment>
<evidence type="ECO:0000256" key="1">
    <source>
        <dbReference type="ARBA" id="ARBA00004162"/>
    </source>
</evidence>
<proteinExistence type="inferred from homology"/>
<dbReference type="NCBIfam" id="TIGR01411">
    <property type="entry name" value="tatAE"/>
    <property type="match status" value="1"/>
</dbReference>
<gene>
    <name evidence="11" type="ORF">METZ01_LOCUS134</name>
</gene>
<keyword evidence="5" id="KW-0653">Protein transport</keyword>
<accession>A0A381MY65</accession>
<dbReference type="HAMAP" id="MF_00236">
    <property type="entry name" value="TatA_E"/>
    <property type="match status" value="1"/>
</dbReference>
<dbReference type="Pfam" id="PF02416">
    <property type="entry name" value="TatA_B_E"/>
    <property type="match status" value="1"/>
</dbReference>
<dbReference type="InterPro" id="IPR006312">
    <property type="entry name" value="TatA/E"/>
</dbReference>
<feature type="transmembrane region" description="Helical" evidence="10">
    <location>
        <begin position="6"/>
        <end position="28"/>
    </location>
</feature>
<evidence type="ECO:0000256" key="2">
    <source>
        <dbReference type="ARBA" id="ARBA00022448"/>
    </source>
</evidence>
<reference evidence="11" key="1">
    <citation type="submission" date="2018-05" db="EMBL/GenBank/DDBJ databases">
        <authorList>
            <person name="Lanie J.A."/>
            <person name="Ng W.-L."/>
            <person name="Kazmierczak K.M."/>
            <person name="Andrzejewski T.M."/>
            <person name="Davidsen T.M."/>
            <person name="Wayne K.J."/>
            <person name="Tettelin H."/>
            <person name="Glass J.I."/>
            <person name="Rusch D."/>
            <person name="Podicherti R."/>
            <person name="Tsui H.-C.T."/>
            <person name="Winkler M.E."/>
        </authorList>
    </citation>
    <scope>NUCLEOTIDE SEQUENCE</scope>
</reference>
<dbReference type="EMBL" id="UINC01000008">
    <property type="protein sequence ID" value="SUZ47280.1"/>
    <property type="molecule type" value="Genomic_DNA"/>
</dbReference>
<evidence type="ECO:0000256" key="3">
    <source>
        <dbReference type="ARBA" id="ARBA00022475"/>
    </source>
</evidence>
<evidence type="ECO:0000256" key="4">
    <source>
        <dbReference type="ARBA" id="ARBA00022692"/>
    </source>
</evidence>
<dbReference type="InterPro" id="IPR003369">
    <property type="entry name" value="TatA/B/E"/>
</dbReference>
<evidence type="ECO:0000256" key="10">
    <source>
        <dbReference type="SAM" id="Phobius"/>
    </source>
</evidence>
<keyword evidence="8 10" id="KW-0472">Membrane</keyword>
<protein>
    <recommendedName>
        <fullName evidence="12">Sec-independent protein translocase protein TatA</fullName>
    </recommendedName>
</protein>
<keyword evidence="3" id="KW-1003">Cell membrane</keyword>
<keyword evidence="4 10" id="KW-0812">Transmembrane</keyword>
<organism evidence="11">
    <name type="scientific">marine metagenome</name>
    <dbReference type="NCBI Taxonomy" id="408172"/>
    <lineage>
        <taxon>unclassified sequences</taxon>
        <taxon>metagenomes</taxon>
        <taxon>ecological metagenomes</taxon>
    </lineage>
</organism>
<feature type="coiled-coil region" evidence="9">
    <location>
        <begin position="44"/>
        <end position="75"/>
    </location>
</feature>
<dbReference type="Gene3D" id="1.20.5.3310">
    <property type="match status" value="1"/>
</dbReference>
<keyword evidence="2" id="KW-0813">Transport</keyword>
<dbReference type="AlphaFoldDB" id="A0A381MY65"/>
<dbReference type="GO" id="GO:0005886">
    <property type="term" value="C:plasma membrane"/>
    <property type="evidence" value="ECO:0007669"/>
    <property type="project" value="UniProtKB-SubCell"/>
</dbReference>